<dbReference type="RefSeq" id="WP_062443003.1">
    <property type="nucleotide sequence ID" value="NZ_BMCJ01000005.1"/>
</dbReference>
<dbReference type="Proteomes" id="UP000619534">
    <property type="component" value="Unassembled WGS sequence"/>
</dbReference>
<evidence type="ECO:0000313" key="2">
    <source>
        <dbReference type="EMBL" id="GGC96383.1"/>
    </source>
</evidence>
<feature type="transmembrane region" description="Helical" evidence="1">
    <location>
        <begin position="58"/>
        <end position="78"/>
    </location>
</feature>
<evidence type="ECO:0000313" key="3">
    <source>
        <dbReference type="Proteomes" id="UP000619534"/>
    </source>
</evidence>
<gene>
    <name evidence="2" type="ORF">GCM10007216_28960</name>
</gene>
<dbReference type="EMBL" id="BMCJ01000005">
    <property type="protein sequence ID" value="GGC96383.1"/>
    <property type="molecule type" value="Genomic_DNA"/>
</dbReference>
<proteinExistence type="predicted"/>
<accession>A0ABQ1PG28</accession>
<comment type="caution">
    <text evidence="2">The sequence shown here is derived from an EMBL/GenBank/DDBJ whole genome shotgun (WGS) entry which is preliminary data.</text>
</comment>
<keyword evidence="1" id="KW-0472">Membrane</keyword>
<keyword evidence="3" id="KW-1185">Reference proteome</keyword>
<reference evidence="3" key="1">
    <citation type="journal article" date="2019" name="Int. J. Syst. Evol. Microbiol.">
        <title>The Global Catalogue of Microorganisms (GCM) 10K type strain sequencing project: providing services to taxonomists for standard genome sequencing and annotation.</title>
        <authorList>
            <consortium name="The Broad Institute Genomics Platform"/>
            <consortium name="The Broad Institute Genome Sequencing Center for Infectious Disease"/>
            <person name="Wu L."/>
            <person name="Ma J."/>
        </authorList>
    </citation>
    <scope>NUCLEOTIDE SEQUENCE [LARGE SCALE GENOMIC DNA]</scope>
    <source>
        <strain evidence="3">CCM 7282</strain>
    </source>
</reference>
<feature type="transmembrane region" description="Helical" evidence="1">
    <location>
        <begin position="6"/>
        <end position="25"/>
    </location>
</feature>
<sequence length="94" mass="10344">MLQLFIAFIAAILIISAFIINRYFAKKGQITNSMVYPSVIVGGSLGLIIGLVGEGSVAGIILTMVILTLLVFIQMFILHRISKLIGPMRKHREE</sequence>
<organism evidence="2 3">
    <name type="scientific">Thalassobacillus devorans</name>
    <dbReference type="NCBI Taxonomy" id="279813"/>
    <lineage>
        <taxon>Bacteria</taxon>
        <taxon>Bacillati</taxon>
        <taxon>Bacillota</taxon>
        <taxon>Bacilli</taxon>
        <taxon>Bacillales</taxon>
        <taxon>Bacillaceae</taxon>
        <taxon>Thalassobacillus</taxon>
    </lineage>
</organism>
<protein>
    <submittedName>
        <fullName evidence="2">Uncharacterized protein</fullName>
    </submittedName>
</protein>
<feature type="transmembrane region" description="Helical" evidence="1">
    <location>
        <begin position="34"/>
        <end position="52"/>
    </location>
</feature>
<evidence type="ECO:0000256" key="1">
    <source>
        <dbReference type="SAM" id="Phobius"/>
    </source>
</evidence>
<keyword evidence="1" id="KW-0812">Transmembrane</keyword>
<name>A0ABQ1PG28_9BACI</name>
<keyword evidence="1" id="KW-1133">Transmembrane helix</keyword>